<reference evidence="2" key="2">
    <citation type="submission" date="2025-05" db="UniProtKB">
        <authorList>
            <consortium name="EnsemblMetazoa"/>
        </authorList>
    </citation>
    <scope>IDENTIFICATION</scope>
    <source>
        <strain evidence="2">Foshan</strain>
    </source>
</reference>
<protein>
    <recommendedName>
        <fullName evidence="1">Integrase catalytic domain-containing protein</fullName>
    </recommendedName>
</protein>
<accession>A0ABM1Y724</accession>
<feature type="domain" description="Integrase catalytic" evidence="1">
    <location>
        <begin position="170"/>
        <end position="299"/>
    </location>
</feature>
<dbReference type="InterPro" id="IPR012337">
    <property type="entry name" value="RNaseH-like_sf"/>
</dbReference>
<dbReference type="SUPFAM" id="SSF53098">
    <property type="entry name" value="Ribonuclease H-like"/>
    <property type="match status" value="1"/>
</dbReference>
<dbReference type="PANTHER" id="PTHR47331:SF1">
    <property type="entry name" value="GAG-LIKE PROTEIN"/>
    <property type="match status" value="1"/>
</dbReference>
<dbReference type="EnsemblMetazoa" id="AALFPA23_006384.R8275">
    <property type="protein sequence ID" value="AALFPA23_006384.P8275"/>
    <property type="gene ID" value="AALFPA23_006384"/>
</dbReference>
<evidence type="ECO:0000259" key="1">
    <source>
        <dbReference type="PROSITE" id="PS50994"/>
    </source>
</evidence>
<proteinExistence type="predicted"/>
<organism evidence="2 3">
    <name type="scientific">Aedes albopictus</name>
    <name type="common">Asian tiger mosquito</name>
    <name type="synonym">Stegomyia albopicta</name>
    <dbReference type="NCBI Taxonomy" id="7160"/>
    <lineage>
        <taxon>Eukaryota</taxon>
        <taxon>Metazoa</taxon>
        <taxon>Ecdysozoa</taxon>
        <taxon>Arthropoda</taxon>
        <taxon>Hexapoda</taxon>
        <taxon>Insecta</taxon>
        <taxon>Pterygota</taxon>
        <taxon>Neoptera</taxon>
        <taxon>Endopterygota</taxon>
        <taxon>Diptera</taxon>
        <taxon>Nematocera</taxon>
        <taxon>Culicoidea</taxon>
        <taxon>Culicidae</taxon>
        <taxon>Culicinae</taxon>
        <taxon>Aedini</taxon>
        <taxon>Aedes</taxon>
        <taxon>Stegomyia</taxon>
    </lineage>
</organism>
<sequence>MTNAERAIFLVIQQEAFGDLKKNLQSGSSKRHSYSNLAPFIGLDGLIRVGGRLKYSAIPYDGKHQVLLPERHYVTEALIRRLHEEHHHVGQGGLLAIVRERYWPLRAKSAIKRILSGCQICAKHRPTFGKQIMGDLPEHRVTPAPVFSKVGVDYAGPFLLKPEVRSTKSFKARGIPSDIFSDNGTSFVGANHELAALNSLFNGQLHQGKLGEFCATKGITWHFIPPRSPHFGGIWEAGVKSLKYHMKRIIGETRLTTEEMNTFLAQTEAILNSRPLSAMSEDPSDMGILTPSHFLIGRSAVAIVGDDDVRRSMP</sequence>
<dbReference type="PROSITE" id="PS50994">
    <property type="entry name" value="INTEGRASE"/>
    <property type="match status" value="1"/>
</dbReference>
<dbReference type="InterPro" id="IPR036397">
    <property type="entry name" value="RNaseH_sf"/>
</dbReference>
<dbReference type="Gene3D" id="1.10.340.70">
    <property type="match status" value="1"/>
</dbReference>
<evidence type="ECO:0000313" key="3">
    <source>
        <dbReference type="Proteomes" id="UP000069940"/>
    </source>
</evidence>
<dbReference type="Pfam" id="PF17921">
    <property type="entry name" value="Integrase_H2C2"/>
    <property type="match status" value="1"/>
</dbReference>
<dbReference type="GeneID" id="134286644"/>
<dbReference type="RefSeq" id="XP_062704276.1">
    <property type="nucleotide sequence ID" value="XM_062848292.1"/>
</dbReference>
<keyword evidence="3" id="KW-1185">Reference proteome</keyword>
<dbReference type="Gene3D" id="3.30.420.10">
    <property type="entry name" value="Ribonuclease H-like superfamily/Ribonuclease H"/>
    <property type="match status" value="1"/>
</dbReference>
<dbReference type="InterPro" id="IPR041588">
    <property type="entry name" value="Integrase_H2C2"/>
</dbReference>
<reference evidence="3" key="1">
    <citation type="journal article" date="2015" name="Proc. Natl. Acad. Sci. U.S.A.">
        <title>Genome sequence of the Asian Tiger mosquito, Aedes albopictus, reveals insights into its biology, genetics, and evolution.</title>
        <authorList>
            <person name="Chen X.G."/>
            <person name="Jiang X."/>
            <person name="Gu J."/>
            <person name="Xu M."/>
            <person name="Wu Y."/>
            <person name="Deng Y."/>
            <person name="Zhang C."/>
            <person name="Bonizzoni M."/>
            <person name="Dermauw W."/>
            <person name="Vontas J."/>
            <person name="Armbruster P."/>
            <person name="Huang X."/>
            <person name="Yang Y."/>
            <person name="Zhang H."/>
            <person name="He W."/>
            <person name="Peng H."/>
            <person name="Liu Y."/>
            <person name="Wu K."/>
            <person name="Chen J."/>
            <person name="Lirakis M."/>
            <person name="Topalis P."/>
            <person name="Van Leeuwen T."/>
            <person name="Hall A.B."/>
            <person name="Jiang X."/>
            <person name="Thorpe C."/>
            <person name="Mueller R.L."/>
            <person name="Sun C."/>
            <person name="Waterhouse R.M."/>
            <person name="Yan G."/>
            <person name="Tu Z.J."/>
            <person name="Fang X."/>
            <person name="James A.A."/>
        </authorList>
    </citation>
    <scope>NUCLEOTIDE SEQUENCE [LARGE SCALE GENOMIC DNA]</scope>
    <source>
        <strain evidence="3">Foshan</strain>
    </source>
</reference>
<evidence type="ECO:0000313" key="2">
    <source>
        <dbReference type="EnsemblMetazoa" id="AALFPA23_006384.P8275"/>
    </source>
</evidence>
<dbReference type="PANTHER" id="PTHR47331">
    <property type="entry name" value="PHD-TYPE DOMAIN-CONTAINING PROTEIN"/>
    <property type="match status" value="1"/>
</dbReference>
<dbReference type="Proteomes" id="UP000069940">
    <property type="component" value="Unassembled WGS sequence"/>
</dbReference>
<name>A0ABM1Y724_AEDAL</name>
<dbReference type="InterPro" id="IPR001584">
    <property type="entry name" value="Integrase_cat-core"/>
</dbReference>